<gene>
    <name evidence="3" type="ORF">MKW94_021659</name>
</gene>
<dbReference type="InterPro" id="IPR034804">
    <property type="entry name" value="SQR/QFR_C/D"/>
</dbReference>
<evidence type="ECO:0000313" key="4">
    <source>
        <dbReference type="Proteomes" id="UP001177140"/>
    </source>
</evidence>
<comment type="subunit">
    <text evidence="2">Component of complex II composed of eight subunits in plants: four classical SDH subunits SDH1, SDH2, SDH3 and SDH4 (a flavoprotein (FP), an iron-sulfur protein (IP), and a cytochrome b composed of a large and a small subunit.), as well as four subunits unknown in mitochondria from bacteria and heterotrophic eukaryotes.</text>
</comment>
<dbReference type="PANTHER" id="PTHR36358:SF1">
    <property type="entry name" value="SUCCINATE DEHYDROGENASE SUBUNIT 4, MITOCHONDRIAL"/>
    <property type="match status" value="1"/>
</dbReference>
<dbReference type="GO" id="GO:0005743">
    <property type="term" value="C:mitochondrial inner membrane"/>
    <property type="evidence" value="ECO:0007669"/>
    <property type="project" value="UniProtKB-SubCell"/>
</dbReference>
<evidence type="ECO:0000256" key="2">
    <source>
        <dbReference type="ARBA" id="ARBA00011313"/>
    </source>
</evidence>
<evidence type="ECO:0000256" key="1">
    <source>
        <dbReference type="ARBA" id="ARBA00004434"/>
    </source>
</evidence>
<dbReference type="AlphaFoldDB" id="A0AA41W037"/>
<dbReference type="Gene3D" id="1.20.1300.10">
    <property type="entry name" value="Fumarate reductase/succinate dehydrogenase, transmembrane subunit"/>
    <property type="match status" value="1"/>
</dbReference>
<keyword evidence="4" id="KW-1185">Reference proteome</keyword>
<comment type="caution">
    <text evidence="3">The sequence shown here is derived from an EMBL/GenBank/DDBJ whole genome shotgun (WGS) entry which is preliminary data.</text>
</comment>
<dbReference type="Proteomes" id="UP001177140">
    <property type="component" value="Unassembled WGS sequence"/>
</dbReference>
<sequence length="144" mass="16525">MSRRVLNKMVEVRNTIGKLRTPVSDLGKFKNEFHTLGSTNKLINGEIQGRHALASFCGTYPSYQNTTTRCYEATPLEKAKKSAVKGNTLKQVFEANRAVFWHMNLGMEEILKDYVHQEVMREWVSVYLRVFSIIVMKDLVLALV</sequence>
<dbReference type="SUPFAM" id="SSF81343">
    <property type="entry name" value="Fumarate reductase respiratory complex transmembrane subunits"/>
    <property type="match status" value="1"/>
</dbReference>
<reference evidence="3" key="1">
    <citation type="submission" date="2022-03" db="EMBL/GenBank/DDBJ databases">
        <title>A functionally conserved STORR gene fusion in Papaver species that diverged 16.8 million years ago.</title>
        <authorList>
            <person name="Catania T."/>
        </authorList>
    </citation>
    <scope>NUCLEOTIDE SEQUENCE</scope>
    <source>
        <strain evidence="3">S-191538</strain>
    </source>
</reference>
<dbReference type="InterPro" id="IPR044963">
    <property type="entry name" value="SDH4"/>
</dbReference>
<name>A0AA41W037_PAPNU</name>
<protein>
    <submittedName>
        <fullName evidence="3">Uncharacterized protein</fullName>
    </submittedName>
</protein>
<evidence type="ECO:0000313" key="3">
    <source>
        <dbReference type="EMBL" id="MCL7050582.1"/>
    </source>
</evidence>
<organism evidence="3 4">
    <name type="scientific">Papaver nudicaule</name>
    <name type="common">Iceland poppy</name>
    <dbReference type="NCBI Taxonomy" id="74823"/>
    <lineage>
        <taxon>Eukaryota</taxon>
        <taxon>Viridiplantae</taxon>
        <taxon>Streptophyta</taxon>
        <taxon>Embryophyta</taxon>
        <taxon>Tracheophyta</taxon>
        <taxon>Spermatophyta</taxon>
        <taxon>Magnoliopsida</taxon>
        <taxon>Ranunculales</taxon>
        <taxon>Papaveraceae</taxon>
        <taxon>Papaveroideae</taxon>
        <taxon>Papaver</taxon>
    </lineage>
</organism>
<dbReference type="EMBL" id="JAJJMA010329478">
    <property type="protein sequence ID" value="MCL7050582.1"/>
    <property type="molecule type" value="Genomic_DNA"/>
</dbReference>
<feature type="non-terminal residue" evidence="3">
    <location>
        <position position="1"/>
    </location>
</feature>
<proteinExistence type="predicted"/>
<accession>A0AA41W037</accession>
<dbReference type="GO" id="GO:0006099">
    <property type="term" value="P:tricarboxylic acid cycle"/>
    <property type="evidence" value="ECO:0007669"/>
    <property type="project" value="InterPro"/>
</dbReference>
<dbReference type="GO" id="GO:0006121">
    <property type="term" value="P:mitochondrial electron transport, succinate to ubiquinone"/>
    <property type="evidence" value="ECO:0007669"/>
    <property type="project" value="InterPro"/>
</dbReference>
<dbReference type="PANTHER" id="PTHR36358">
    <property type="entry name" value="SUCCINATE DEHYDROGENASE SUBUNIT 4, MITOCHONDRIAL"/>
    <property type="match status" value="1"/>
</dbReference>
<comment type="subcellular location">
    <subcellularLocation>
        <location evidence="1">Mitochondrion inner membrane</location>
        <topology evidence="1">Single-pass membrane protein</topology>
    </subcellularLocation>
</comment>
<dbReference type="GO" id="GO:0045273">
    <property type="term" value="C:respiratory chain complex II (succinate dehydrogenase)"/>
    <property type="evidence" value="ECO:0007669"/>
    <property type="project" value="InterPro"/>
</dbReference>